<keyword evidence="1" id="KW-0812">Transmembrane</keyword>
<dbReference type="PANTHER" id="PTHR37305">
    <property type="entry name" value="INTEGRAL MEMBRANE PROTEIN-RELATED"/>
    <property type="match status" value="1"/>
</dbReference>
<comment type="caution">
    <text evidence="2">The sequence shown here is derived from an EMBL/GenBank/DDBJ whole genome shotgun (WGS) entry which is preliminary data.</text>
</comment>
<gene>
    <name evidence="2" type="ORF">RM590_24715</name>
</gene>
<feature type="transmembrane region" description="Helical" evidence="1">
    <location>
        <begin position="20"/>
        <end position="40"/>
    </location>
</feature>
<keyword evidence="1" id="KW-1133">Transmembrane helix</keyword>
<evidence type="ECO:0000313" key="2">
    <source>
        <dbReference type="EMBL" id="MDT0345768.1"/>
    </source>
</evidence>
<feature type="transmembrane region" description="Helical" evidence="1">
    <location>
        <begin position="103"/>
        <end position="126"/>
    </location>
</feature>
<dbReference type="Proteomes" id="UP001183246">
    <property type="component" value="Unassembled WGS sequence"/>
</dbReference>
<feature type="transmembrane region" description="Helical" evidence="1">
    <location>
        <begin position="177"/>
        <end position="196"/>
    </location>
</feature>
<dbReference type="EMBL" id="JAVREL010000016">
    <property type="protein sequence ID" value="MDT0345768.1"/>
    <property type="molecule type" value="Genomic_DNA"/>
</dbReference>
<keyword evidence="3" id="KW-1185">Reference proteome</keyword>
<feature type="transmembrane region" description="Helical" evidence="1">
    <location>
        <begin position="60"/>
        <end position="82"/>
    </location>
</feature>
<evidence type="ECO:0000256" key="1">
    <source>
        <dbReference type="SAM" id="Phobius"/>
    </source>
</evidence>
<accession>A0ABU2MVW0</accession>
<dbReference type="Pfam" id="PF12679">
    <property type="entry name" value="ABC2_membrane_2"/>
    <property type="match status" value="1"/>
</dbReference>
<protein>
    <submittedName>
        <fullName evidence="2">ABC transporter permease subunit</fullName>
    </submittedName>
</protein>
<reference evidence="3" key="1">
    <citation type="submission" date="2023-07" db="EMBL/GenBank/DDBJ databases">
        <title>30 novel species of actinomycetes from the DSMZ collection.</title>
        <authorList>
            <person name="Nouioui I."/>
        </authorList>
    </citation>
    <scope>NUCLEOTIDE SEQUENCE [LARGE SCALE GENOMIC DNA]</scope>
    <source>
        <strain evidence="3">DSM 44938</strain>
    </source>
</reference>
<organism evidence="2 3">
    <name type="scientific">Streptomyces litchfieldiae</name>
    <dbReference type="NCBI Taxonomy" id="3075543"/>
    <lineage>
        <taxon>Bacteria</taxon>
        <taxon>Bacillati</taxon>
        <taxon>Actinomycetota</taxon>
        <taxon>Actinomycetes</taxon>
        <taxon>Kitasatosporales</taxon>
        <taxon>Streptomycetaceae</taxon>
        <taxon>Streptomyces</taxon>
    </lineage>
</organism>
<feature type="transmembrane region" description="Helical" evidence="1">
    <location>
        <begin position="232"/>
        <end position="252"/>
    </location>
</feature>
<sequence>MKDLVLAELIKIRTVRSTVWTLAATVLTGAVVGVLAGLSYRNAYPDMTPAEQADYDPLLPSLYGLTLAQLALVVFGVLAVGGEFSGGTIRSSLLAVPSRGRFLAAKLLAVAVPACAVALLTAAATFGTAQVALGPHGAALAEGRTLRAIAAGWLYLTLMCLFAAGLSALLRGTTRALAVLLPLLFLGSQGLGNVPVARTVLQFLPDQAGMVAMHLWEGADDRVFTPAYGPGAALAVVLLWTSASLLAGYATLRRADVP</sequence>
<name>A0ABU2MVW0_9ACTN</name>
<feature type="transmembrane region" description="Helical" evidence="1">
    <location>
        <begin position="146"/>
        <end position="170"/>
    </location>
</feature>
<proteinExistence type="predicted"/>
<dbReference type="PANTHER" id="PTHR37305:SF1">
    <property type="entry name" value="MEMBRANE PROTEIN"/>
    <property type="match status" value="1"/>
</dbReference>
<evidence type="ECO:0000313" key="3">
    <source>
        <dbReference type="Proteomes" id="UP001183246"/>
    </source>
</evidence>
<keyword evidence="1" id="KW-0472">Membrane</keyword>
<dbReference type="RefSeq" id="WP_311706902.1">
    <property type="nucleotide sequence ID" value="NZ_JAVREL010000016.1"/>
</dbReference>